<organism evidence="2 3">
    <name type="scientific">Frankliniella fusca</name>
    <dbReference type="NCBI Taxonomy" id="407009"/>
    <lineage>
        <taxon>Eukaryota</taxon>
        <taxon>Metazoa</taxon>
        <taxon>Ecdysozoa</taxon>
        <taxon>Arthropoda</taxon>
        <taxon>Hexapoda</taxon>
        <taxon>Insecta</taxon>
        <taxon>Pterygota</taxon>
        <taxon>Neoptera</taxon>
        <taxon>Paraneoptera</taxon>
        <taxon>Thysanoptera</taxon>
        <taxon>Terebrantia</taxon>
        <taxon>Thripoidea</taxon>
        <taxon>Thripidae</taxon>
        <taxon>Frankliniella</taxon>
    </lineage>
</organism>
<feature type="compositionally biased region" description="Basic and acidic residues" evidence="1">
    <location>
        <begin position="1"/>
        <end position="11"/>
    </location>
</feature>
<sequence length="113" mass="13305">MENCFHGEDRQVPNGIGHPMERQPFHEVLSHGKNFSMEPLPMSQPDLPYQPTPERRQPLRNGEPVLVTHDAESYFLQPPSPHVPQIIGICNEEWRFYYFRNSKFTKFPMLRVT</sequence>
<dbReference type="AlphaFoldDB" id="A0AAE1LH61"/>
<proteinExistence type="predicted"/>
<dbReference type="Proteomes" id="UP001219518">
    <property type="component" value="Unassembled WGS sequence"/>
</dbReference>
<evidence type="ECO:0000256" key="1">
    <source>
        <dbReference type="SAM" id="MobiDB-lite"/>
    </source>
</evidence>
<keyword evidence="3" id="KW-1185">Reference proteome</keyword>
<protein>
    <submittedName>
        <fullName evidence="2">Protein MCM10-like protein</fullName>
    </submittedName>
</protein>
<comment type="caution">
    <text evidence="2">The sequence shown here is derived from an EMBL/GenBank/DDBJ whole genome shotgun (WGS) entry which is preliminary data.</text>
</comment>
<feature type="region of interest" description="Disordered" evidence="1">
    <location>
        <begin position="1"/>
        <end position="21"/>
    </location>
</feature>
<evidence type="ECO:0000313" key="2">
    <source>
        <dbReference type="EMBL" id="KAK3918559.1"/>
    </source>
</evidence>
<accession>A0AAE1LH61</accession>
<reference evidence="2" key="1">
    <citation type="submission" date="2021-07" db="EMBL/GenBank/DDBJ databases">
        <authorList>
            <person name="Catto M.A."/>
            <person name="Jacobson A."/>
            <person name="Kennedy G."/>
            <person name="Labadie P."/>
            <person name="Hunt B.G."/>
            <person name="Srinivasan R."/>
        </authorList>
    </citation>
    <scope>NUCLEOTIDE SEQUENCE</scope>
    <source>
        <strain evidence="2">PL_HMW_Pooled</strain>
        <tissue evidence="2">Head</tissue>
    </source>
</reference>
<gene>
    <name evidence="2" type="ORF">KUF71_007806</name>
</gene>
<evidence type="ECO:0000313" key="3">
    <source>
        <dbReference type="Proteomes" id="UP001219518"/>
    </source>
</evidence>
<feature type="region of interest" description="Disordered" evidence="1">
    <location>
        <begin position="33"/>
        <end position="60"/>
    </location>
</feature>
<name>A0AAE1LH61_9NEOP</name>
<dbReference type="EMBL" id="JAHWGI010000957">
    <property type="protein sequence ID" value="KAK3918559.1"/>
    <property type="molecule type" value="Genomic_DNA"/>
</dbReference>
<reference evidence="2" key="2">
    <citation type="journal article" date="2023" name="BMC Genomics">
        <title>Pest status, molecular evolution, and epigenetic factors derived from the genome assembly of Frankliniella fusca, a thysanopteran phytovirus vector.</title>
        <authorList>
            <person name="Catto M.A."/>
            <person name="Labadie P.E."/>
            <person name="Jacobson A.L."/>
            <person name="Kennedy G.G."/>
            <person name="Srinivasan R."/>
            <person name="Hunt B.G."/>
        </authorList>
    </citation>
    <scope>NUCLEOTIDE SEQUENCE</scope>
    <source>
        <strain evidence="2">PL_HMW_Pooled</strain>
    </source>
</reference>